<sequence>MGLYEDTMEEERQQLKYLKLDFFGLLHSKVQGIMSPLVINARESMHVKIVYCSLMSWKSSEAYENAKLYKEKTKKWHDKIIRHKDFKVGDQVLLYNSRLRLFPGEFKSHWTGPYTVTGVTLYDAIEVQHEDGEINSK</sequence>
<reference evidence="1" key="1">
    <citation type="journal article" date="2014" name="Nat. Commun.">
        <title>The tobacco genome sequence and its comparison with those of tomato and potato.</title>
        <authorList>
            <person name="Sierro N."/>
            <person name="Battey J.N."/>
            <person name="Ouadi S."/>
            <person name="Bakaher N."/>
            <person name="Bovet L."/>
            <person name="Willig A."/>
            <person name="Goepfert S."/>
            <person name="Peitsch M.C."/>
            <person name="Ivanov N.V."/>
        </authorList>
    </citation>
    <scope>NUCLEOTIDE SEQUENCE [LARGE SCALE GENOMIC DNA]</scope>
</reference>
<evidence type="ECO:0000313" key="2">
    <source>
        <dbReference type="RefSeq" id="XP_075103474.1"/>
    </source>
</evidence>
<evidence type="ECO:0000313" key="1">
    <source>
        <dbReference type="Proteomes" id="UP000790787"/>
    </source>
</evidence>
<reference evidence="2" key="2">
    <citation type="submission" date="2025-08" db="UniProtKB">
        <authorList>
            <consortium name="RefSeq"/>
        </authorList>
    </citation>
    <scope>IDENTIFICATION</scope>
    <source>
        <tissue evidence="2">Leaf</tissue>
    </source>
</reference>
<keyword evidence="1" id="KW-1185">Reference proteome</keyword>
<dbReference type="RefSeq" id="XP_075103474.1">
    <property type="nucleotide sequence ID" value="XM_075247373.1"/>
</dbReference>
<dbReference type="Proteomes" id="UP000790787">
    <property type="component" value="Chromosome 24"/>
</dbReference>
<gene>
    <name evidence="2" type="primary">LOC142178051</name>
</gene>
<name>A0AC58U280_TOBAC</name>
<protein>
    <submittedName>
        <fullName evidence="2">Uncharacterized protein LOC142178051</fullName>
    </submittedName>
</protein>
<organism evidence="1 2">
    <name type="scientific">Nicotiana tabacum</name>
    <name type="common">Common tobacco</name>
    <dbReference type="NCBI Taxonomy" id="4097"/>
    <lineage>
        <taxon>Eukaryota</taxon>
        <taxon>Viridiplantae</taxon>
        <taxon>Streptophyta</taxon>
        <taxon>Embryophyta</taxon>
        <taxon>Tracheophyta</taxon>
        <taxon>Spermatophyta</taxon>
        <taxon>Magnoliopsida</taxon>
        <taxon>eudicotyledons</taxon>
        <taxon>Gunneridae</taxon>
        <taxon>Pentapetalae</taxon>
        <taxon>asterids</taxon>
        <taxon>lamiids</taxon>
        <taxon>Solanales</taxon>
        <taxon>Solanaceae</taxon>
        <taxon>Nicotianoideae</taxon>
        <taxon>Nicotianeae</taxon>
        <taxon>Nicotiana</taxon>
    </lineage>
</organism>
<proteinExistence type="predicted"/>
<accession>A0AC58U280</accession>